<protein>
    <submittedName>
        <fullName evidence="1">Uncharacterized protein</fullName>
    </submittedName>
</protein>
<dbReference type="AlphaFoldDB" id="A0AAD5GWI7"/>
<name>A0AAD5GWI7_AMBAR</name>
<evidence type="ECO:0000313" key="2">
    <source>
        <dbReference type="Proteomes" id="UP001206925"/>
    </source>
</evidence>
<comment type="caution">
    <text evidence="1">The sequence shown here is derived from an EMBL/GenBank/DDBJ whole genome shotgun (WGS) entry which is preliminary data.</text>
</comment>
<accession>A0AAD5GWI7</accession>
<dbReference type="Proteomes" id="UP001206925">
    <property type="component" value="Unassembled WGS sequence"/>
</dbReference>
<sequence>TRDIESTGSTHHSLAATNTREPDSLLVSFCGFTGGSHKDSISKVNLIDDDEDVAKLYPGMDFGTSRASDKRLIFGKNHIKF</sequence>
<feature type="non-terminal residue" evidence="1">
    <location>
        <position position="1"/>
    </location>
</feature>
<proteinExistence type="predicted"/>
<reference evidence="1" key="1">
    <citation type="submission" date="2022-06" db="EMBL/GenBank/DDBJ databases">
        <title>Uncovering the hologenomic basis of an extraordinary plant invasion.</title>
        <authorList>
            <person name="Bieker V.C."/>
            <person name="Martin M.D."/>
            <person name="Gilbert T."/>
            <person name="Hodgins K."/>
            <person name="Battlay P."/>
            <person name="Petersen B."/>
            <person name="Wilson J."/>
        </authorList>
    </citation>
    <scope>NUCLEOTIDE SEQUENCE</scope>
    <source>
        <strain evidence="1">AA19_3_7</strain>
        <tissue evidence="1">Leaf</tissue>
    </source>
</reference>
<keyword evidence="2" id="KW-1185">Reference proteome</keyword>
<dbReference type="EMBL" id="JAMZMK010000885">
    <property type="protein sequence ID" value="KAI7755694.1"/>
    <property type="molecule type" value="Genomic_DNA"/>
</dbReference>
<organism evidence="1 2">
    <name type="scientific">Ambrosia artemisiifolia</name>
    <name type="common">Common ragweed</name>
    <dbReference type="NCBI Taxonomy" id="4212"/>
    <lineage>
        <taxon>Eukaryota</taxon>
        <taxon>Viridiplantae</taxon>
        <taxon>Streptophyta</taxon>
        <taxon>Embryophyta</taxon>
        <taxon>Tracheophyta</taxon>
        <taxon>Spermatophyta</taxon>
        <taxon>Magnoliopsida</taxon>
        <taxon>eudicotyledons</taxon>
        <taxon>Gunneridae</taxon>
        <taxon>Pentapetalae</taxon>
        <taxon>asterids</taxon>
        <taxon>campanulids</taxon>
        <taxon>Asterales</taxon>
        <taxon>Asteraceae</taxon>
        <taxon>Asteroideae</taxon>
        <taxon>Heliantheae alliance</taxon>
        <taxon>Heliantheae</taxon>
        <taxon>Ambrosia</taxon>
    </lineage>
</organism>
<gene>
    <name evidence="1" type="ORF">M8C21_032598</name>
</gene>
<evidence type="ECO:0000313" key="1">
    <source>
        <dbReference type="EMBL" id="KAI7755694.1"/>
    </source>
</evidence>